<dbReference type="OrthoDB" id="330772at2759"/>
<sequence length="101" mass="11472">MSAEMIQTTDDSDDLPTSQTVVSSSIVIPSTSSARRSSRYDEDQHSKRRANEDSKRSLEENKRPRLNVEDGEFKKRGQRMFGMILGTLTKFKNDSQNKSEA</sequence>
<evidence type="ECO:0000256" key="6">
    <source>
        <dbReference type="ARBA" id="ARBA00023187"/>
    </source>
</evidence>
<evidence type="ECO:0000256" key="1">
    <source>
        <dbReference type="ARBA" id="ARBA00004123"/>
    </source>
</evidence>
<dbReference type="PANTHER" id="PTHR12707:SF0">
    <property type="entry name" value="PININ"/>
    <property type="match status" value="1"/>
</dbReference>
<dbReference type="Proteomes" id="UP000789508">
    <property type="component" value="Unassembled WGS sequence"/>
</dbReference>
<keyword evidence="5" id="KW-0804">Transcription</keyword>
<keyword evidence="7" id="KW-0539">Nucleus</keyword>
<evidence type="ECO:0000256" key="8">
    <source>
        <dbReference type="SAM" id="MobiDB-lite"/>
    </source>
</evidence>
<feature type="compositionally biased region" description="Low complexity" evidence="8">
    <location>
        <begin position="16"/>
        <end position="33"/>
    </location>
</feature>
<dbReference type="GO" id="GO:0006397">
    <property type="term" value="P:mRNA processing"/>
    <property type="evidence" value="ECO:0007669"/>
    <property type="project" value="UniProtKB-KW"/>
</dbReference>
<protein>
    <submittedName>
        <fullName evidence="10">14071_t:CDS:1</fullName>
    </submittedName>
</protein>
<keyword evidence="6" id="KW-0508">mRNA splicing</keyword>
<dbReference type="PANTHER" id="PTHR12707">
    <property type="entry name" value="PINN"/>
    <property type="match status" value="1"/>
</dbReference>
<feature type="domain" description="Pinin/SDK/MemA protein" evidence="9">
    <location>
        <begin position="73"/>
        <end position="99"/>
    </location>
</feature>
<dbReference type="EMBL" id="CAJVPS010015187">
    <property type="protein sequence ID" value="CAG8685933.1"/>
    <property type="molecule type" value="Genomic_DNA"/>
</dbReference>
<keyword evidence="3" id="KW-0507">mRNA processing</keyword>
<dbReference type="GO" id="GO:0008380">
    <property type="term" value="P:RNA splicing"/>
    <property type="evidence" value="ECO:0007669"/>
    <property type="project" value="UniProtKB-KW"/>
</dbReference>
<keyword evidence="4" id="KW-0805">Transcription regulation</keyword>
<comment type="similarity">
    <text evidence="2">Belongs to the pinin family.</text>
</comment>
<dbReference type="InterPro" id="IPR039853">
    <property type="entry name" value="Pinin"/>
</dbReference>
<reference evidence="10" key="1">
    <citation type="submission" date="2021-06" db="EMBL/GenBank/DDBJ databases">
        <authorList>
            <person name="Kallberg Y."/>
            <person name="Tangrot J."/>
            <person name="Rosling A."/>
        </authorList>
    </citation>
    <scope>NUCLEOTIDE SEQUENCE</scope>
    <source>
        <strain evidence="10">FL130A</strain>
    </source>
</reference>
<dbReference type="Pfam" id="PF04696">
    <property type="entry name" value="Pinin_SDK_memA"/>
    <property type="match status" value="1"/>
</dbReference>
<evidence type="ECO:0000313" key="10">
    <source>
        <dbReference type="EMBL" id="CAG8685933.1"/>
    </source>
</evidence>
<proteinExistence type="inferred from homology"/>
<evidence type="ECO:0000313" key="11">
    <source>
        <dbReference type="Proteomes" id="UP000789508"/>
    </source>
</evidence>
<comment type="subcellular location">
    <subcellularLocation>
        <location evidence="1">Nucleus</location>
    </subcellularLocation>
</comment>
<feature type="compositionally biased region" description="Basic and acidic residues" evidence="8">
    <location>
        <begin position="38"/>
        <end position="71"/>
    </location>
</feature>
<feature type="region of interest" description="Disordered" evidence="8">
    <location>
        <begin position="1"/>
        <end position="71"/>
    </location>
</feature>
<dbReference type="AlphaFoldDB" id="A0A9N9ERA9"/>
<dbReference type="InterPro" id="IPR006786">
    <property type="entry name" value="Pinin_SDK_MemA"/>
</dbReference>
<name>A0A9N9ERA9_9GLOM</name>
<organism evidence="10 11">
    <name type="scientific">Ambispora leptoticha</name>
    <dbReference type="NCBI Taxonomy" id="144679"/>
    <lineage>
        <taxon>Eukaryota</taxon>
        <taxon>Fungi</taxon>
        <taxon>Fungi incertae sedis</taxon>
        <taxon>Mucoromycota</taxon>
        <taxon>Glomeromycotina</taxon>
        <taxon>Glomeromycetes</taxon>
        <taxon>Archaeosporales</taxon>
        <taxon>Ambisporaceae</taxon>
        <taxon>Ambispora</taxon>
    </lineage>
</organism>
<gene>
    <name evidence="10" type="ORF">ALEPTO_LOCUS11008</name>
</gene>
<keyword evidence="11" id="KW-1185">Reference proteome</keyword>
<evidence type="ECO:0000256" key="4">
    <source>
        <dbReference type="ARBA" id="ARBA00023015"/>
    </source>
</evidence>
<dbReference type="GO" id="GO:0071013">
    <property type="term" value="C:catalytic step 2 spliceosome"/>
    <property type="evidence" value="ECO:0007669"/>
    <property type="project" value="TreeGrafter"/>
</dbReference>
<evidence type="ECO:0000256" key="2">
    <source>
        <dbReference type="ARBA" id="ARBA00010386"/>
    </source>
</evidence>
<evidence type="ECO:0000259" key="9">
    <source>
        <dbReference type="Pfam" id="PF04696"/>
    </source>
</evidence>
<evidence type="ECO:0000256" key="5">
    <source>
        <dbReference type="ARBA" id="ARBA00023163"/>
    </source>
</evidence>
<evidence type="ECO:0000256" key="3">
    <source>
        <dbReference type="ARBA" id="ARBA00022664"/>
    </source>
</evidence>
<feature type="non-terminal residue" evidence="10">
    <location>
        <position position="101"/>
    </location>
</feature>
<evidence type="ECO:0000256" key="7">
    <source>
        <dbReference type="ARBA" id="ARBA00023242"/>
    </source>
</evidence>
<accession>A0A9N9ERA9</accession>
<comment type="caution">
    <text evidence="10">The sequence shown here is derived from an EMBL/GenBank/DDBJ whole genome shotgun (WGS) entry which is preliminary data.</text>
</comment>